<evidence type="ECO:0000313" key="2">
    <source>
        <dbReference type="Proteomes" id="UP000639772"/>
    </source>
</evidence>
<protein>
    <submittedName>
        <fullName evidence="1">Uncharacterized protein</fullName>
    </submittedName>
</protein>
<sequence>MGKKKRSYESWKYVQITRICDIIAPIDMGEAIEIGLESFDLGNGGDEGGFRHHDLELLEIDKPVAVLIDAVDHLPALRDGDPLAEATHHARELLRRDHPVAIQIEDGEGLAKILERRGRIYLGDVQIHELLEADEAVAVDVGLDHHMVELFVRQGLTEAVEDGAELRRRDLAVSIGVEFEENSLQFVLLRSSSARGGWLRRRLGCDATAFSGRLRLPSPEEGA</sequence>
<dbReference type="Proteomes" id="UP000639772">
    <property type="component" value="Chromosome 6"/>
</dbReference>
<gene>
    <name evidence="1" type="ORF">HPP92_013520</name>
</gene>
<accession>A0A835QX60</accession>
<dbReference type="AlphaFoldDB" id="A0A835QX60"/>
<comment type="caution">
    <text evidence="1">The sequence shown here is derived from an EMBL/GenBank/DDBJ whole genome shotgun (WGS) entry which is preliminary data.</text>
</comment>
<organism evidence="1 2">
    <name type="scientific">Vanilla planifolia</name>
    <name type="common">Vanilla</name>
    <dbReference type="NCBI Taxonomy" id="51239"/>
    <lineage>
        <taxon>Eukaryota</taxon>
        <taxon>Viridiplantae</taxon>
        <taxon>Streptophyta</taxon>
        <taxon>Embryophyta</taxon>
        <taxon>Tracheophyta</taxon>
        <taxon>Spermatophyta</taxon>
        <taxon>Magnoliopsida</taxon>
        <taxon>Liliopsida</taxon>
        <taxon>Asparagales</taxon>
        <taxon>Orchidaceae</taxon>
        <taxon>Vanilloideae</taxon>
        <taxon>Vanilleae</taxon>
        <taxon>Vanilla</taxon>
    </lineage>
</organism>
<evidence type="ECO:0000313" key="1">
    <source>
        <dbReference type="EMBL" id="KAG0478801.1"/>
    </source>
</evidence>
<name>A0A835QX60_VANPL</name>
<proteinExistence type="predicted"/>
<reference evidence="1 2" key="1">
    <citation type="journal article" date="2020" name="Nat. Food">
        <title>A phased Vanilla planifolia genome enables genetic improvement of flavour and production.</title>
        <authorList>
            <person name="Hasing T."/>
            <person name="Tang H."/>
            <person name="Brym M."/>
            <person name="Khazi F."/>
            <person name="Huang T."/>
            <person name="Chambers A.H."/>
        </authorList>
    </citation>
    <scope>NUCLEOTIDE SEQUENCE [LARGE SCALE GENOMIC DNA]</scope>
    <source>
        <tissue evidence="1">Leaf</tissue>
    </source>
</reference>
<dbReference type="EMBL" id="JADCNM010000006">
    <property type="protein sequence ID" value="KAG0478801.1"/>
    <property type="molecule type" value="Genomic_DNA"/>
</dbReference>